<protein>
    <submittedName>
        <fullName evidence="1">Sugar ABC transporter ATPase</fullName>
    </submittedName>
</protein>
<reference evidence="1 2" key="1">
    <citation type="submission" date="2018-06" db="EMBL/GenBank/DDBJ databases">
        <authorList>
            <consortium name="Pathogen Informatics"/>
            <person name="Doyle S."/>
        </authorList>
    </citation>
    <scope>NUCLEOTIDE SEQUENCE [LARGE SCALE GENOMIC DNA]</scope>
    <source>
        <strain evidence="1 2">NCTC12195</strain>
    </source>
</reference>
<name>A0A380FIA8_STAGA</name>
<dbReference type="EMBL" id="UHDK01000001">
    <property type="protein sequence ID" value="SUM33942.1"/>
    <property type="molecule type" value="Genomic_DNA"/>
</dbReference>
<evidence type="ECO:0000313" key="1">
    <source>
        <dbReference type="EMBL" id="SUM33942.1"/>
    </source>
</evidence>
<dbReference type="AlphaFoldDB" id="A0A380FIA8"/>
<proteinExistence type="predicted"/>
<evidence type="ECO:0000313" key="2">
    <source>
        <dbReference type="Proteomes" id="UP000255277"/>
    </source>
</evidence>
<dbReference type="InterPro" id="IPR050683">
    <property type="entry name" value="Bact_Polysacc_Export_ATP-bd"/>
</dbReference>
<accession>A0A380FIA8</accession>
<gene>
    <name evidence="1" type="ORF">NCTC12195_03450</name>
</gene>
<sequence>MRHFFERAIELTDEYISKSLTMVMIEDDVERVARTSNYIAWFSHGQLRKEGSLKQVLPLYRDHEIDRTSLETAEEKENF</sequence>
<organism evidence="1 2">
    <name type="scientific">Staphylococcus gallinarum</name>
    <dbReference type="NCBI Taxonomy" id="1293"/>
    <lineage>
        <taxon>Bacteria</taxon>
        <taxon>Bacillati</taxon>
        <taxon>Bacillota</taxon>
        <taxon>Bacilli</taxon>
        <taxon>Bacillales</taxon>
        <taxon>Staphylococcaceae</taxon>
        <taxon>Staphylococcus</taxon>
    </lineage>
</organism>
<dbReference type="Proteomes" id="UP000255277">
    <property type="component" value="Unassembled WGS sequence"/>
</dbReference>
<dbReference type="PANTHER" id="PTHR46743:SF2">
    <property type="entry name" value="TEICHOIC ACIDS EXPORT ATP-BINDING PROTEIN TAGH"/>
    <property type="match status" value="1"/>
</dbReference>
<dbReference type="PANTHER" id="PTHR46743">
    <property type="entry name" value="TEICHOIC ACIDS EXPORT ATP-BINDING PROTEIN TAGH"/>
    <property type="match status" value="1"/>
</dbReference>